<dbReference type="SUPFAM" id="SSF49265">
    <property type="entry name" value="Fibronectin type III"/>
    <property type="match status" value="3"/>
</dbReference>
<evidence type="ECO:0000259" key="4">
    <source>
        <dbReference type="PROSITE" id="PS50853"/>
    </source>
</evidence>
<feature type="compositionally biased region" description="Gly residues" evidence="2">
    <location>
        <begin position="462"/>
        <end position="479"/>
    </location>
</feature>
<feature type="compositionally biased region" description="Low complexity" evidence="2">
    <location>
        <begin position="399"/>
        <end position="410"/>
    </location>
</feature>
<evidence type="ECO:0000256" key="2">
    <source>
        <dbReference type="SAM" id="MobiDB-lite"/>
    </source>
</evidence>
<feature type="domain" description="Fibronectin type-III" evidence="4">
    <location>
        <begin position="2133"/>
        <end position="2248"/>
    </location>
</feature>
<evidence type="ECO:0000313" key="5">
    <source>
        <dbReference type="EMBL" id="OGY84299.1"/>
    </source>
</evidence>
<dbReference type="SMART" id="SM00060">
    <property type="entry name" value="FN3"/>
    <property type="match status" value="9"/>
</dbReference>
<evidence type="ECO:0000256" key="3">
    <source>
        <dbReference type="SAM" id="Phobius"/>
    </source>
</evidence>
<keyword evidence="3" id="KW-0472">Membrane</keyword>
<feature type="domain" description="Fibronectin type-III" evidence="4">
    <location>
        <begin position="1940"/>
        <end position="2028"/>
    </location>
</feature>
<dbReference type="EMBL" id="MHKD01000015">
    <property type="protein sequence ID" value="OGY84299.1"/>
    <property type="molecule type" value="Genomic_DNA"/>
</dbReference>
<organism evidence="5 6">
    <name type="scientific">Candidatus Kerfeldbacteria bacterium RIFCSPHIGHO2_12_FULL_48_17</name>
    <dbReference type="NCBI Taxonomy" id="1798542"/>
    <lineage>
        <taxon>Bacteria</taxon>
        <taxon>Candidatus Kerfeldiibacteriota</taxon>
    </lineage>
</organism>
<dbReference type="Pfam" id="PF16656">
    <property type="entry name" value="Pur_ac_phosph_N"/>
    <property type="match status" value="2"/>
</dbReference>
<feature type="region of interest" description="Disordered" evidence="2">
    <location>
        <begin position="587"/>
        <end position="606"/>
    </location>
</feature>
<proteinExistence type="predicted"/>
<feature type="region of interest" description="Disordered" evidence="2">
    <location>
        <begin position="1193"/>
        <end position="1223"/>
    </location>
</feature>
<feature type="compositionally biased region" description="Gly residues" evidence="2">
    <location>
        <begin position="1316"/>
        <end position="1336"/>
    </location>
</feature>
<dbReference type="InterPro" id="IPR036116">
    <property type="entry name" value="FN3_sf"/>
</dbReference>
<dbReference type="PANTHER" id="PTHR46708:SF2">
    <property type="entry name" value="FIBRONECTIN TYPE-III DOMAIN-CONTAINING PROTEIN"/>
    <property type="match status" value="1"/>
</dbReference>
<keyword evidence="1" id="KW-0677">Repeat</keyword>
<feature type="region of interest" description="Disordered" evidence="2">
    <location>
        <begin position="399"/>
        <end position="420"/>
    </location>
</feature>
<feature type="transmembrane region" description="Helical" evidence="3">
    <location>
        <begin position="31"/>
        <end position="52"/>
    </location>
</feature>
<dbReference type="Gene3D" id="2.60.40.10">
    <property type="entry name" value="Immunoglobulins"/>
    <property type="match status" value="3"/>
</dbReference>
<comment type="caution">
    <text evidence="5">The sequence shown here is derived from an EMBL/GenBank/DDBJ whole genome shotgun (WGS) entry which is preliminary data.</text>
</comment>
<name>A0A1G2B6Q1_9BACT</name>
<dbReference type="InterPro" id="IPR013783">
    <property type="entry name" value="Ig-like_fold"/>
</dbReference>
<feature type="domain" description="Fibronectin type-III" evidence="4">
    <location>
        <begin position="1827"/>
        <end position="1938"/>
    </location>
</feature>
<evidence type="ECO:0000256" key="1">
    <source>
        <dbReference type="ARBA" id="ARBA00022737"/>
    </source>
</evidence>
<accession>A0A1G2B6Q1</accession>
<dbReference type="InterPro" id="IPR010916">
    <property type="entry name" value="TonB_box_CS"/>
</dbReference>
<feature type="compositionally biased region" description="Polar residues" evidence="2">
    <location>
        <begin position="1351"/>
        <end position="1369"/>
    </location>
</feature>
<dbReference type="CDD" id="cd00063">
    <property type="entry name" value="FN3"/>
    <property type="match status" value="2"/>
</dbReference>
<dbReference type="Gene3D" id="2.60.40.380">
    <property type="entry name" value="Purple acid phosphatase-like, N-terminal"/>
    <property type="match status" value="2"/>
</dbReference>
<dbReference type="STRING" id="1798542.A3F54_03850"/>
<dbReference type="InterPro" id="IPR003961">
    <property type="entry name" value="FN3_dom"/>
</dbReference>
<feature type="region of interest" description="Disordered" evidence="2">
    <location>
        <begin position="1314"/>
        <end position="1337"/>
    </location>
</feature>
<evidence type="ECO:0000313" key="6">
    <source>
        <dbReference type="Proteomes" id="UP000176952"/>
    </source>
</evidence>
<dbReference type="PANTHER" id="PTHR46708">
    <property type="entry name" value="TENASCIN"/>
    <property type="match status" value="1"/>
</dbReference>
<dbReference type="GO" id="GO:0046872">
    <property type="term" value="F:metal ion binding"/>
    <property type="evidence" value="ECO:0007669"/>
    <property type="project" value="InterPro"/>
</dbReference>
<feature type="region of interest" description="Disordered" evidence="2">
    <location>
        <begin position="1351"/>
        <end position="1371"/>
    </location>
</feature>
<dbReference type="InterPro" id="IPR050991">
    <property type="entry name" value="ECM_Regulatory_Proteins"/>
</dbReference>
<dbReference type="InterPro" id="IPR015914">
    <property type="entry name" value="PAPs_N"/>
</dbReference>
<feature type="compositionally biased region" description="Gly residues" evidence="2">
    <location>
        <begin position="1193"/>
        <end position="1208"/>
    </location>
</feature>
<protein>
    <recommendedName>
        <fullName evidence="4">Fibronectin type-III domain-containing protein</fullName>
    </recommendedName>
</protein>
<feature type="region of interest" description="Disordered" evidence="2">
    <location>
        <begin position="462"/>
        <end position="493"/>
    </location>
</feature>
<keyword evidence="3" id="KW-0812">Transmembrane</keyword>
<dbReference type="GO" id="GO:0003993">
    <property type="term" value="F:acid phosphatase activity"/>
    <property type="evidence" value="ECO:0007669"/>
    <property type="project" value="InterPro"/>
</dbReference>
<dbReference type="PROSITE" id="PS00430">
    <property type="entry name" value="TONB_DEPENDENT_REC_1"/>
    <property type="match status" value="1"/>
</dbReference>
<dbReference type="PROSITE" id="PS50853">
    <property type="entry name" value="FN3"/>
    <property type="match status" value="3"/>
</dbReference>
<gene>
    <name evidence="5" type="ORF">A3F54_03850</name>
</gene>
<reference evidence="5 6" key="1">
    <citation type="journal article" date="2016" name="Nat. Commun.">
        <title>Thousands of microbial genomes shed light on interconnected biogeochemical processes in an aquifer system.</title>
        <authorList>
            <person name="Anantharaman K."/>
            <person name="Brown C.T."/>
            <person name="Hug L.A."/>
            <person name="Sharon I."/>
            <person name="Castelle C.J."/>
            <person name="Probst A.J."/>
            <person name="Thomas B.C."/>
            <person name="Singh A."/>
            <person name="Wilkins M.J."/>
            <person name="Karaoz U."/>
            <person name="Brodie E.L."/>
            <person name="Williams K.H."/>
            <person name="Hubbard S.S."/>
            <person name="Banfield J.F."/>
        </authorList>
    </citation>
    <scope>NUCLEOTIDE SEQUENCE [LARGE SCALE GENOMIC DNA]</scope>
</reference>
<dbReference type="Proteomes" id="UP000176952">
    <property type="component" value="Unassembled WGS sequence"/>
</dbReference>
<sequence length="2646" mass="272570">MQKKKKIHPSLSQTFEPQHLLKKFFLLQKRYRFQLALSAILGAALITTWFFFGPTQASTTETITVTASTGTPGDLDFDEGYLNDIDVTTVANQMQLETGGGAGDWWDTNYLYRKQLTVENNSGGTMATNTLVKHEFDHASLTTDKSLASGNDVRIVYDTGAGLSEIAREKTAGSSWDNSATTIYFRTQASISASSTSTSYYMYYGYASAGTPPTDIGFGDGADGPVTISSDTATFDSVKTKLTTAAAATNTSLTVNSSSGFTAGDEVLIIELQGTSANYNTTGNYEFRTIESVGAGNITVTSGLTNAYDSTAEGLDTTIQKVFHYTNVTVDVTKTWSPADWANSVAPSGQEGGIVAFRATGTVAVNGSISATGKGLRGGSAAASAKSGETYNGATDACTGGGSTAAATGTPSGGACGAGSSNATTQAGTVGGAGGAGGTGATIGAGGAGAGYGTVGRAGQNTGGTAGNDGSGTTGGSGTNLGTNAEPGGGGGTYGANTLSTMFFGSGGGGGSNGAGTAGGDGGGLIFIAANTVTMGASGSIVTNGNAGAAGGDNIGGAGGGSGGTIWLDGGALTLGTGSLTMTATGGAGGDGKGATSGSNGGNGGDGRIRLDYDTLSITGTTNPQQYTDEVTTTPTVTADSELTNYQADGQYISTSGANAIDLVYNEAWTNSGSCSFKANVTVPSGGDINFFIRTSANRVTWSSWKDFSAVTNSADDDADAATYCFNAARLAGAPNALATGANRFVQVRADMTTTGGATPVITDYALTFTQELASEVAIDYDTTSHTDTTEAFFDAGTHSSTDATTTSGGELTLGTGGASNWLDTNYQYRKQLTISNTASAPVPTDTLVKLALDHSALVTASKSLASGNDVRIAYGSGAQTEIDRLIKDSTSWNSSGTVLYFRTQASIAAGSPSTPTTNSNYYLYYGYSGASTPPTDVGFGDGADGPLTIGDGVTTTVDDFRTKLTGDAAAGASSLTVYNTSGFAPGDEVLIIEIQGVSTDYGSTGNYEFRTIQSIGDSTLTITPVLSNAYSSTVTAAGVVDTMVQKVMHYTDVTLTGTGTLTNDDWADSVGFGTTSQEGGIIAFRATGMVSLSGTGTISAGGKGLRGGSAAVSASSGETYNGATDACTGGGSTAAATGTPSGGACGAGDSNTSTQAGTTGGAGGAGGQGSTIGAGGGGAGYGTVGLAGQNSGGTAGNDGSGTTGGSGTNLATTAEPGGGGGTYGANTLSTMFLGSGGGGGSTSTGTAGGDGGGLIFIAANMITIADSGTIVSTGNAGAAGGTNIGGAGGGSGGTIWLDGGALTLGTGSSTVTATGGAGGDGKGATSGSNGGNGGDGRIRLDYDTISITGTTNPQQYTDEVSTATSGNPPSVAAASEIRNVNASGTHTTPTSGASVIDLTWNGAWTASDNGCAFEASISQPTGTSIAFRARSAATTAGLTSATWYGLTDESDDASVYCVQPDNMPALPTAANRYVQVETTLTSTSGNNPIVNDLNFYYLDDTVNPSANPTATAYDSSALGTTFADNSWQNDTTPYFAWTGAADATSGIDDYCVYFGISSTADPCVDGSIQTATTLSPTISSCSPAVTYYLRIQARDHAENEFTSADTSDYTLHTYRCDAVDPTNPTSITVTPSGYTSTQDSFDFQWNAGTDADSGIDSYDYITGEAVGPDSGSVDVLAAREVNDFSAYQEGVNVFKVRAVDEAGNTADAYLTVNYYYNASAPTPPLNLETDAASYETNLVDVTWDEPESFNGSIDHYEYSVNALPTANNTTSTSSSETSARTLTDKPLGTVQGPNIFYLVAVDEIGNVNYDAYAQVTFSVATPAPGIPRGVVIADSSNREEESFSLTTTWLAPTGDVEVDHYVVERALVADPDATDDDVADEDFAEVATTTGTGYIDTTLDNETTYFYRIKASDNAESIGAESSIVYEVPTGRYTEPAEIVGSPSVESVSITTATISWITERDSDSCIQYGISTDYGSEQCNSVQAQEHEVTVVGLTGGTDYHARAKWTDIDGNTGYSSDFEFTTSDAPGAPQNLTVDPDSNTINSFSFAWEQPIDAESDDVIIKQYRYAINQAALTEDNTTRTTETEVGPSPFATQQGTNTFCVVAEDTQGNVNYNSKACVNFTATTEAPGIPTNVIISDSSNREAEQFQLTIAWLPPDTVADENDTVTYIVQRAEIKDPDAKEDDVKTGDFEDIAQTTNTAHLDTNLSNKNTYYYRIIAQDSAGAQSAESSIVFLQPEGRYTTPPEITVKPTIDVGTFDAAVTWQTERPTKSFVEYGLKETELDLVSGNPEHIDEHEITIDGLAEATKYYYRVHNIDIDENESFSDVASFTTEPAPRILDVAIGDITLNSALITWNTNKDTTTALNYGLDTSYGITISDTSSSLTISHTVKMTNLSDDTTYNIQLLGEDNDENSIASDNYSFKTLTFPRVFDVTTENKAEGETEVRWKSNVPTTSVVEYYSENQSPRTQGNEALVTDHVLLLFALEDAATYTYTVLGTDAFGNQATSGKETFTTLADTTPPEISKVLSESLTTGSGENSKVQIVISWKTNEPATSQVFFGQGSGTETPSKTQENAELVRDHLLVLSDLEPAKTYHFKVFSRDKANNQTESSIFSALTTRPRQSFLQIIISNLEDTFAWVGNFAE</sequence>
<keyword evidence="3" id="KW-1133">Transmembrane helix</keyword>